<dbReference type="EMBL" id="CABFVA020000118">
    <property type="protein sequence ID" value="VVM08113.1"/>
    <property type="molecule type" value="Genomic_DNA"/>
</dbReference>
<accession>A0A5E6MIQ0</accession>
<evidence type="ECO:0008006" key="3">
    <source>
        <dbReference type="Google" id="ProtNLM"/>
    </source>
</evidence>
<dbReference type="Proteomes" id="UP000334923">
    <property type="component" value="Unassembled WGS sequence"/>
</dbReference>
<reference evidence="1 2" key="1">
    <citation type="submission" date="2019-09" db="EMBL/GenBank/DDBJ databases">
        <authorList>
            <person name="Cremers G."/>
        </authorList>
    </citation>
    <scope>NUCLEOTIDE SEQUENCE [LARGE SCALE GENOMIC DNA]</scope>
    <source>
        <strain evidence="1">4A</strain>
    </source>
</reference>
<evidence type="ECO:0000313" key="2">
    <source>
        <dbReference type="Proteomes" id="UP000334923"/>
    </source>
</evidence>
<proteinExistence type="predicted"/>
<keyword evidence="2" id="KW-1185">Reference proteome</keyword>
<dbReference type="RefSeq" id="WP_246186651.1">
    <property type="nucleotide sequence ID" value="NZ_CABFVA020000118.1"/>
</dbReference>
<dbReference type="Pfam" id="PF13565">
    <property type="entry name" value="HTH_32"/>
    <property type="match status" value="1"/>
</dbReference>
<protein>
    <recommendedName>
        <fullName evidence="3">Winged helix-turn helix domain-containing protein</fullName>
    </recommendedName>
</protein>
<dbReference type="AlphaFoldDB" id="A0A5E6MIQ0"/>
<sequence length="110" mass="13394">MDGYGEAEGWRVMKVQEVIMRAMAKRISWLDAAEILGWSPRTLRRWRARYRIRGYDGLFDRRKRRPSPRRVPMETVEKVLGLYRERYEGWNGRHFHEKLREKHGIELSYS</sequence>
<organism evidence="1 2">
    <name type="scientific">Methylacidimicrobium tartarophylax</name>
    <dbReference type="NCBI Taxonomy" id="1041768"/>
    <lineage>
        <taxon>Bacteria</taxon>
        <taxon>Pseudomonadati</taxon>
        <taxon>Verrucomicrobiota</taxon>
        <taxon>Methylacidimicrobium</taxon>
    </lineage>
</organism>
<gene>
    <name evidence="1" type="ORF">MAMT_02115</name>
</gene>
<dbReference type="InterPro" id="IPR009057">
    <property type="entry name" value="Homeodomain-like_sf"/>
</dbReference>
<dbReference type="SUPFAM" id="SSF46689">
    <property type="entry name" value="Homeodomain-like"/>
    <property type="match status" value="1"/>
</dbReference>
<name>A0A5E6MIQ0_9BACT</name>
<evidence type="ECO:0000313" key="1">
    <source>
        <dbReference type="EMBL" id="VVM08113.1"/>
    </source>
</evidence>